<gene>
    <name evidence="10" type="ORF">DKM44_04145</name>
</gene>
<evidence type="ECO:0000256" key="3">
    <source>
        <dbReference type="ARBA" id="ARBA00022553"/>
    </source>
</evidence>
<keyword evidence="8" id="KW-0472">Membrane</keyword>
<comment type="catalytic activity">
    <reaction evidence="1">
        <text>ATP + protein L-histidine = ADP + protein N-phospho-L-histidine.</text>
        <dbReference type="EC" id="2.7.13.3"/>
    </reaction>
</comment>
<dbReference type="InterPro" id="IPR003660">
    <property type="entry name" value="HAMP_dom"/>
</dbReference>
<evidence type="ECO:0000256" key="1">
    <source>
        <dbReference type="ARBA" id="ARBA00000085"/>
    </source>
</evidence>
<feature type="transmembrane region" description="Helical" evidence="8">
    <location>
        <begin position="207"/>
        <end position="225"/>
    </location>
</feature>
<evidence type="ECO:0000259" key="9">
    <source>
        <dbReference type="PROSITE" id="PS50885"/>
    </source>
</evidence>
<keyword evidence="3" id="KW-0597">Phosphoprotein</keyword>
<dbReference type="PANTHER" id="PTHR45436:SF5">
    <property type="entry name" value="SENSOR HISTIDINE KINASE TRCS"/>
    <property type="match status" value="1"/>
</dbReference>
<dbReference type="Proteomes" id="UP000245368">
    <property type="component" value="Chromosome"/>
</dbReference>
<evidence type="ECO:0000256" key="4">
    <source>
        <dbReference type="ARBA" id="ARBA00022679"/>
    </source>
</evidence>
<evidence type="ECO:0000256" key="8">
    <source>
        <dbReference type="SAM" id="Phobius"/>
    </source>
</evidence>
<evidence type="ECO:0000256" key="5">
    <source>
        <dbReference type="ARBA" id="ARBA00022777"/>
    </source>
</evidence>
<evidence type="ECO:0000313" key="10">
    <source>
        <dbReference type="EMBL" id="AWN22526.1"/>
    </source>
</evidence>
<proteinExistence type="predicted"/>
<keyword evidence="6" id="KW-0902">Two-component regulatory system</keyword>
<dbReference type="EC" id="2.7.13.3" evidence="2"/>
<dbReference type="SMART" id="SM00304">
    <property type="entry name" value="HAMP"/>
    <property type="match status" value="1"/>
</dbReference>
<evidence type="ECO:0000256" key="7">
    <source>
        <dbReference type="SAM" id="Coils"/>
    </source>
</evidence>
<dbReference type="AlphaFoldDB" id="A0A2Z3JEW6"/>
<organism evidence="10 11">
    <name type="scientific">Deinococcus irradiatisoli</name>
    <dbReference type="NCBI Taxonomy" id="2202254"/>
    <lineage>
        <taxon>Bacteria</taxon>
        <taxon>Thermotogati</taxon>
        <taxon>Deinococcota</taxon>
        <taxon>Deinococci</taxon>
        <taxon>Deinococcales</taxon>
        <taxon>Deinococcaceae</taxon>
        <taxon>Deinococcus</taxon>
    </lineage>
</organism>
<dbReference type="EMBL" id="CP029494">
    <property type="protein sequence ID" value="AWN22526.1"/>
    <property type="molecule type" value="Genomic_DNA"/>
</dbReference>
<dbReference type="GO" id="GO:0016020">
    <property type="term" value="C:membrane"/>
    <property type="evidence" value="ECO:0007669"/>
    <property type="project" value="InterPro"/>
</dbReference>
<dbReference type="GO" id="GO:0004673">
    <property type="term" value="F:protein histidine kinase activity"/>
    <property type="evidence" value="ECO:0007669"/>
    <property type="project" value="UniProtKB-EC"/>
</dbReference>
<keyword evidence="8" id="KW-1133">Transmembrane helix</keyword>
<keyword evidence="4" id="KW-0808">Transferase</keyword>
<reference evidence="10 11" key="1">
    <citation type="submission" date="2018-05" db="EMBL/GenBank/DDBJ databases">
        <title>Complete Genome Sequence of Deinococcus sp. strain 17bor-2.</title>
        <authorList>
            <person name="Srinivasan S."/>
        </authorList>
    </citation>
    <scope>NUCLEOTIDE SEQUENCE [LARGE SCALE GENOMIC DNA]</scope>
    <source>
        <strain evidence="10 11">17bor-2</strain>
    </source>
</reference>
<protein>
    <recommendedName>
        <fullName evidence="2">histidine kinase</fullName>
        <ecNumber evidence="2">2.7.13.3</ecNumber>
    </recommendedName>
</protein>
<evidence type="ECO:0000256" key="6">
    <source>
        <dbReference type="ARBA" id="ARBA00023012"/>
    </source>
</evidence>
<dbReference type="PANTHER" id="PTHR45436">
    <property type="entry name" value="SENSOR HISTIDINE KINASE YKOH"/>
    <property type="match status" value="1"/>
</dbReference>
<keyword evidence="5" id="KW-0418">Kinase</keyword>
<dbReference type="GO" id="GO:0000160">
    <property type="term" value="P:phosphorelay signal transduction system"/>
    <property type="evidence" value="ECO:0007669"/>
    <property type="project" value="UniProtKB-KW"/>
</dbReference>
<dbReference type="RefSeq" id="WP_109825675.1">
    <property type="nucleotide sequence ID" value="NZ_CP029494.1"/>
</dbReference>
<feature type="domain" description="HAMP" evidence="9">
    <location>
        <begin position="227"/>
        <end position="283"/>
    </location>
</feature>
<dbReference type="InterPro" id="IPR050428">
    <property type="entry name" value="TCS_sensor_his_kinase"/>
</dbReference>
<name>A0A2Z3JEW6_9DEIO</name>
<feature type="transmembrane region" description="Helical" evidence="8">
    <location>
        <begin position="20"/>
        <end position="44"/>
    </location>
</feature>
<keyword evidence="11" id="KW-1185">Reference proteome</keyword>
<evidence type="ECO:0000256" key="2">
    <source>
        <dbReference type="ARBA" id="ARBA00012438"/>
    </source>
</evidence>
<evidence type="ECO:0000313" key="11">
    <source>
        <dbReference type="Proteomes" id="UP000245368"/>
    </source>
</evidence>
<dbReference type="Pfam" id="PF00672">
    <property type="entry name" value="HAMP"/>
    <property type="match status" value="1"/>
</dbReference>
<dbReference type="Gene3D" id="6.10.340.10">
    <property type="match status" value="1"/>
</dbReference>
<dbReference type="KEGG" id="dez:DKM44_04145"/>
<keyword evidence="7" id="KW-0175">Coiled coil</keyword>
<sequence length="332" mass="36772">MTVSATPALVVPPRKLFLSLQLRLMLALSLSFLVLFVVLFAVLLKVLEGQQLSQAQSDLRHVLQKAVSQANGDDLAGLYGLGNELVSEYWKDPSYLKSFAGLRDISDTDPRAFPFAYVQQDGQFKLVASAAGHAAALPDAPATALAAGLNPATEGAFVTPSPLNQDGYFLIGTLPIKNAAGEVICAMGMRFAIDYVYNAYLQVRAHALQVMVGLYLALLVLFSWISRHFSRPVAVLASEVQAIREGEYQRNFAHLRRGPFSDEVGTLTEVFEDLLARVSRREQTLVREVQALKIEIDQNKRERQVAEVVETEGFVRLREKARAMRERRNNPV</sequence>
<dbReference type="PROSITE" id="PS50885">
    <property type="entry name" value="HAMP"/>
    <property type="match status" value="1"/>
</dbReference>
<keyword evidence="8" id="KW-0812">Transmembrane</keyword>
<dbReference type="OrthoDB" id="145851at2"/>
<feature type="coiled-coil region" evidence="7">
    <location>
        <begin position="275"/>
        <end position="302"/>
    </location>
</feature>
<accession>A0A2Z3JEW6</accession>